<evidence type="ECO:0000256" key="10">
    <source>
        <dbReference type="ARBA" id="ARBA00023049"/>
    </source>
</evidence>
<proteinExistence type="inferred from homology"/>
<evidence type="ECO:0000256" key="7">
    <source>
        <dbReference type="ARBA" id="ARBA00022801"/>
    </source>
</evidence>
<evidence type="ECO:0000256" key="8">
    <source>
        <dbReference type="ARBA" id="ARBA00022833"/>
    </source>
</evidence>
<organism evidence="14 15">
    <name type="scientific">Paragemmobacter kunshanensis</name>
    <dbReference type="NCBI Taxonomy" id="2583234"/>
    <lineage>
        <taxon>Bacteria</taxon>
        <taxon>Pseudomonadati</taxon>
        <taxon>Pseudomonadota</taxon>
        <taxon>Alphaproteobacteria</taxon>
        <taxon>Rhodobacterales</taxon>
        <taxon>Paracoccaceae</taxon>
        <taxon>Paragemmobacter</taxon>
    </lineage>
</organism>
<dbReference type="GO" id="GO:0004222">
    <property type="term" value="F:metalloendopeptidase activity"/>
    <property type="evidence" value="ECO:0007669"/>
    <property type="project" value="UniProtKB-UniRule"/>
</dbReference>
<evidence type="ECO:0000313" key="15">
    <source>
        <dbReference type="Proteomes" id="UP000474758"/>
    </source>
</evidence>
<feature type="binding site" evidence="12">
    <location>
        <position position="135"/>
    </location>
    <ligand>
        <name>Zn(2+)</name>
        <dbReference type="ChEBI" id="CHEBI:29105"/>
        <note>catalytic</note>
    </ligand>
</feature>
<name>A0A6M1U8K1_9RHOB</name>
<dbReference type="NCBIfam" id="NF002363">
    <property type="entry name" value="PRK01345.1"/>
    <property type="match status" value="1"/>
</dbReference>
<dbReference type="InterPro" id="IPR022919">
    <property type="entry name" value="Pept_M48_protease_HtpX"/>
</dbReference>
<evidence type="ECO:0000256" key="11">
    <source>
        <dbReference type="ARBA" id="ARBA00023136"/>
    </source>
</evidence>
<dbReference type="PANTHER" id="PTHR43221:SF1">
    <property type="entry name" value="PROTEASE HTPX"/>
    <property type="match status" value="1"/>
</dbReference>
<reference evidence="14 15" key="1">
    <citation type="submission" date="2020-02" db="EMBL/GenBank/DDBJ databases">
        <title>Rhodobacter translucens sp. nov., a novel bacterium isolated from activated sludge.</title>
        <authorList>
            <person name="Liu J."/>
        </authorList>
    </citation>
    <scope>NUCLEOTIDE SEQUENCE [LARGE SCALE GENOMIC DNA]</scope>
    <source>
        <strain evidence="14 15">HX-7-19</strain>
    </source>
</reference>
<dbReference type="PANTHER" id="PTHR43221">
    <property type="entry name" value="PROTEASE HTPX"/>
    <property type="match status" value="1"/>
</dbReference>
<dbReference type="GO" id="GO:0008270">
    <property type="term" value="F:zinc ion binding"/>
    <property type="evidence" value="ECO:0007669"/>
    <property type="project" value="UniProtKB-UniRule"/>
</dbReference>
<keyword evidence="10 12" id="KW-0482">Metalloprotease</keyword>
<sequence length="295" mass="30937">MSGYGKTFILMAALTALFMGIGAMIGGAGGAVLALVFAAGMNLFGYWNADKAVLRMTGAREVDLASAPDFVGMVHRLADGAGMPRPKVYVIETDQPNAFATGRNPENAAVAATTGLLRRLTAEEVAAVMAHELAHIQNRDTLIMTVTATFAGAIGMLANFAMFFGNRERAGGVLGMIAVMIFAPLAAGLVQMAISRSREYEADKVGAAICGNPMWLASALQKIDAFAKGIDNVQAERNPAVAHMFIINPLHAHKRDALFSTHPATANRIAALEALAAEGKRWGKVGVAARGPWGG</sequence>
<comment type="caution">
    <text evidence="14">The sequence shown here is derived from an EMBL/GenBank/DDBJ whole genome shotgun (WGS) entry which is preliminary data.</text>
</comment>
<dbReference type="EMBL" id="JAALFE010000004">
    <property type="protein sequence ID" value="NGQ90411.1"/>
    <property type="molecule type" value="Genomic_DNA"/>
</dbReference>
<keyword evidence="15" id="KW-1185">Reference proteome</keyword>
<dbReference type="GO" id="GO:0006508">
    <property type="term" value="P:proteolysis"/>
    <property type="evidence" value="ECO:0007669"/>
    <property type="project" value="UniProtKB-KW"/>
</dbReference>
<dbReference type="InterPro" id="IPR001915">
    <property type="entry name" value="Peptidase_M48"/>
</dbReference>
<dbReference type="HAMAP" id="MF_00188">
    <property type="entry name" value="Pept_M48_protease_HtpX"/>
    <property type="match status" value="1"/>
</dbReference>
<keyword evidence="5 12" id="KW-0812">Transmembrane</keyword>
<feature type="domain" description="Peptidase M48" evidence="13">
    <location>
        <begin position="73"/>
        <end position="275"/>
    </location>
</feature>
<accession>A0A6M1U8K1</accession>
<dbReference type="Gene3D" id="3.30.2010.10">
    <property type="entry name" value="Metalloproteases ('zincins'), catalytic domain"/>
    <property type="match status" value="1"/>
</dbReference>
<evidence type="ECO:0000256" key="4">
    <source>
        <dbReference type="ARBA" id="ARBA00022670"/>
    </source>
</evidence>
<feature type="binding site" evidence="12">
    <location>
        <position position="131"/>
    </location>
    <ligand>
        <name>Zn(2+)</name>
        <dbReference type="ChEBI" id="CHEBI:29105"/>
        <note>catalytic</note>
    </ligand>
</feature>
<dbReference type="Proteomes" id="UP000474758">
    <property type="component" value="Unassembled WGS sequence"/>
</dbReference>
<keyword evidence="11 12" id="KW-0472">Membrane</keyword>
<dbReference type="AlphaFoldDB" id="A0A6M1U8K1"/>
<evidence type="ECO:0000256" key="2">
    <source>
        <dbReference type="ARBA" id="ARBA00009779"/>
    </source>
</evidence>
<evidence type="ECO:0000256" key="3">
    <source>
        <dbReference type="ARBA" id="ARBA00022475"/>
    </source>
</evidence>
<feature type="binding site" evidence="12">
    <location>
        <position position="199"/>
    </location>
    <ligand>
        <name>Zn(2+)</name>
        <dbReference type="ChEBI" id="CHEBI:29105"/>
        <note>catalytic</note>
    </ligand>
</feature>
<dbReference type="GO" id="GO:0005886">
    <property type="term" value="C:plasma membrane"/>
    <property type="evidence" value="ECO:0007669"/>
    <property type="project" value="UniProtKB-SubCell"/>
</dbReference>
<evidence type="ECO:0000256" key="6">
    <source>
        <dbReference type="ARBA" id="ARBA00022723"/>
    </source>
</evidence>
<dbReference type="Pfam" id="PF01435">
    <property type="entry name" value="Peptidase_M48"/>
    <property type="match status" value="1"/>
</dbReference>
<gene>
    <name evidence="12 14" type="primary">htpX</name>
    <name evidence="14" type="ORF">G5V65_05845</name>
</gene>
<feature type="transmembrane region" description="Helical" evidence="12">
    <location>
        <begin position="142"/>
        <end position="164"/>
    </location>
</feature>
<keyword evidence="3 12" id="KW-1003">Cell membrane</keyword>
<comment type="subcellular location">
    <subcellularLocation>
        <location evidence="1 12">Cell membrane</location>
        <topology evidence="1 12">Multi-pass membrane protein</topology>
    </subcellularLocation>
</comment>
<dbReference type="RefSeq" id="WP_165047829.1">
    <property type="nucleotide sequence ID" value="NZ_JAALFE010000004.1"/>
</dbReference>
<dbReference type="InterPro" id="IPR050083">
    <property type="entry name" value="HtpX_protease"/>
</dbReference>
<dbReference type="CDD" id="cd07336">
    <property type="entry name" value="M48B_HtpX_like"/>
    <property type="match status" value="1"/>
</dbReference>
<dbReference type="EC" id="3.4.24.-" evidence="12"/>
<comment type="cofactor">
    <cofactor evidence="12">
        <name>Zn(2+)</name>
        <dbReference type="ChEBI" id="CHEBI:29105"/>
    </cofactor>
    <text evidence="12">Binds 1 zinc ion per subunit.</text>
</comment>
<keyword evidence="7 12" id="KW-0378">Hydrolase</keyword>
<feature type="active site" evidence="12">
    <location>
        <position position="132"/>
    </location>
</feature>
<dbReference type="NCBIfam" id="NF002826">
    <property type="entry name" value="PRK03001.1"/>
    <property type="match status" value="1"/>
</dbReference>
<evidence type="ECO:0000256" key="12">
    <source>
        <dbReference type="HAMAP-Rule" id="MF_00188"/>
    </source>
</evidence>
<feature type="transmembrane region" description="Helical" evidence="12">
    <location>
        <begin position="170"/>
        <end position="190"/>
    </location>
</feature>
<comment type="similarity">
    <text evidence="2 12">Belongs to the peptidase M48B family.</text>
</comment>
<evidence type="ECO:0000256" key="9">
    <source>
        <dbReference type="ARBA" id="ARBA00022989"/>
    </source>
</evidence>
<keyword evidence="8 12" id="KW-0862">Zinc</keyword>
<evidence type="ECO:0000256" key="5">
    <source>
        <dbReference type="ARBA" id="ARBA00022692"/>
    </source>
</evidence>
<comment type="caution">
    <text evidence="12">Lacks conserved residue(s) required for the propagation of feature annotation.</text>
</comment>
<keyword evidence="9 12" id="KW-1133">Transmembrane helix</keyword>
<keyword evidence="6 12" id="KW-0479">Metal-binding</keyword>
<evidence type="ECO:0000259" key="13">
    <source>
        <dbReference type="Pfam" id="PF01435"/>
    </source>
</evidence>
<keyword evidence="4 12" id="KW-0645">Protease</keyword>
<protein>
    <recommendedName>
        <fullName evidence="12">Protease HtpX homolog</fullName>
        <ecNumber evidence="12">3.4.24.-</ecNumber>
    </recommendedName>
</protein>
<evidence type="ECO:0000313" key="14">
    <source>
        <dbReference type="EMBL" id="NGQ90411.1"/>
    </source>
</evidence>
<evidence type="ECO:0000256" key="1">
    <source>
        <dbReference type="ARBA" id="ARBA00004651"/>
    </source>
</evidence>